<keyword evidence="1" id="KW-0812">Transmembrane</keyword>
<evidence type="ECO:0000313" key="3">
    <source>
        <dbReference type="Proteomes" id="UP000631670"/>
    </source>
</evidence>
<evidence type="ECO:0000313" key="2">
    <source>
        <dbReference type="EMBL" id="MBE1494272.1"/>
    </source>
</evidence>
<feature type="transmembrane region" description="Helical" evidence="1">
    <location>
        <begin position="115"/>
        <end position="132"/>
    </location>
</feature>
<reference evidence="2 3" key="1">
    <citation type="submission" date="2020-10" db="EMBL/GenBank/DDBJ databases">
        <title>Sequencing the genomes of 1000 actinobacteria strains.</title>
        <authorList>
            <person name="Klenk H.-P."/>
        </authorList>
    </citation>
    <scope>NUCLEOTIDE SEQUENCE [LARGE SCALE GENOMIC DNA]</scope>
    <source>
        <strain evidence="2 3">DSM 44653</strain>
    </source>
</reference>
<feature type="transmembrane region" description="Helical" evidence="1">
    <location>
        <begin position="497"/>
        <end position="516"/>
    </location>
</feature>
<dbReference type="Proteomes" id="UP000631670">
    <property type="component" value="Unassembled WGS sequence"/>
</dbReference>
<keyword evidence="3" id="KW-1185">Reference proteome</keyword>
<feature type="transmembrane region" description="Helical" evidence="1">
    <location>
        <begin position="144"/>
        <end position="166"/>
    </location>
</feature>
<feature type="transmembrane region" description="Helical" evidence="1">
    <location>
        <begin position="354"/>
        <end position="373"/>
    </location>
</feature>
<feature type="transmembrane region" description="Helical" evidence="1">
    <location>
        <begin position="172"/>
        <end position="193"/>
    </location>
</feature>
<accession>A0ABR9HU51</accession>
<evidence type="ECO:0008006" key="4">
    <source>
        <dbReference type="Google" id="ProtNLM"/>
    </source>
</evidence>
<feature type="transmembrane region" description="Helical" evidence="1">
    <location>
        <begin position="326"/>
        <end position="348"/>
    </location>
</feature>
<evidence type="ECO:0000256" key="1">
    <source>
        <dbReference type="SAM" id="Phobius"/>
    </source>
</evidence>
<organism evidence="2 3">
    <name type="scientific">Amycolatopsis lexingtonensis</name>
    <dbReference type="NCBI Taxonomy" id="218822"/>
    <lineage>
        <taxon>Bacteria</taxon>
        <taxon>Bacillati</taxon>
        <taxon>Actinomycetota</taxon>
        <taxon>Actinomycetes</taxon>
        <taxon>Pseudonocardiales</taxon>
        <taxon>Pseudonocardiaceae</taxon>
        <taxon>Amycolatopsis</taxon>
    </lineage>
</organism>
<gene>
    <name evidence="2" type="ORF">H4696_001372</name>
</gene>
<feature type="transmembrane region" description="Helical" evidence="1">
    <location>
        <begin position="415"/>
        <end position="439"/>
    </location>
</feature>
<protein>
    <recommendedName>
        <fullName evidence="4">ABC-2 type transport system permease protein</fullName>
    </recommendedName>
</protein>
<keyword evidence="1" id="KW-1133">Transmembrane helix</keyword>
<dbReference type="RefSeq" id="WP_086856239.1">
    <property type="nucleotide sequence ID" value="NZ_JADBEG010000001.1"/>
</dbReference>
<sequence length="640" mass="67824">MSAELDILLVEYQALREDDRGTSSSQSALASVFVALLAGLFAILVGDCRFRGAAMAAAKNSGSCYDLPEPVYVAAPALPFAVLCYIIMLGTQVTIKSFYMRAIENELRRRRTELRAIPGILAGSATELMLAITSPRRGRRSYFVMLLFLTLSFAIALGGWVVFVALSLSVPAMITMFALYGPLLALLLQQGILTNTGGRKLLHSAAEHLRNSRDYPVSDLAPEAGRIRRPGERSLLSYLVLPRPLDTVKWTFIPIAYTVGAVTTGQWPGGSGLLGAVTGWLVFEYLIYQGRYQWNDIRGLADDQNHPARSQRGRLPVTVRGPLHSVAVSTIVIVARAVLAVVIAFTVVPSPVSAVILVSFAGVWVPAWLYEFLRAGTSRPASRAVAIWLVVGAGYAVRASAGLALAGIVPRGQTAGTFFLFAAAAWAFGIVFVTMTWVLEATGHCARAADGTLEKPAGLVAKPHLERLLPFTPFPSRPVPSADGSAASLRALAGKTAVVTPWNAGLVVATVCGIAACAHGGQLLLAVVGGSAAGFVVLTPSVPARWAVAAVTVAALGLTAASVGDWRGTTGTTAVAGLFFAVYCVFRQSAYQDLRDALKKMGEGIASLRNRAGKAAIWLVKRMVGRRTWVLVTGSAPPPE</sequence>
<dbReference type="EMBL" id="JADBEG010000001">
    <property type="protein sequence ID" value="MBE1494272.1"/>
    <property type="molecule type" value="Genomic_DNA"/>
</dbReference>
<feature type="transmembrane region" description="Helical" evidence="1">
    <location>
        <begin position="71"/>
        <end position="95"/>
    </location>
</feature>
<name>A0ABR9HU51_9PSEU</name>
<proteinExistence type="predicted"/>
<comment type="caution">
    <text evidence="2">The sequence shown here is derived from an EMBL/GenBank/DDBJ whole genome shotgun (WGS) entry which is preliminary data.</text>
</comment>
<feature type="transmembrane region" description="Helical" evidence="1">
    <location>
        <begin position="546"/>
        <end position="563"/>
    </location>
</feature>
<feature type="transmembrane region" description="Helical" evidence="1">
    <location>
        <begin position="385"/>
        <end position="409"/>
    </location>
</feature>
<feature type="transmembrane region" description="Helical" evidence="1">
    <location>
        <begin position="28"/>
        <end position="50"/>
    </location>
</feature>
<keyword evidence="1" id="KW-0472">Membrane</keyword>